<dbReference type="EMBL" id="PQFZ01000007">
    <property type="protein sequence ID" value="POR51352.1"/>
    <property type="molecule type" value="Genomic_DNA"/>
</dbReference>
<dbReference type="Gene3D" id="3.30.1340.10">
    <property type="entry name" value="HPr-like"/>
    <property type="match status" value="1"/>
</dbReference>
<dbReference type="InterPro" id="IPR001020">
    <property type="entry name" value="PTS_HPr_His_P_site"/>
</dbReference>
<gene>
    <name evidence="7" type="ORF">CYD53_107135</name>
</gene>
<dbReference type="InterPro" id="IPR050399">
    <property type="entry name" value="HPr"/>
</dbReference>
<dbReference type="CDD" id="cd00367">
    <property type="entry name" value="PTS-HPr_like"/>
    <property type="match status" value="1"/>
</dbReference>
<dbReference type="RefSeq" id="WP_092164442.1">
    <property type="nucleotide sequence ID" value="NZ_PQFZ01000007.1"/>
</dbReference>
<dbReference type="Proteomes" id="UP000236919">
    <property type="component" value="Unassembled WGS sequence"/>
</dbReference>
<organism evidence="7 8">
    <name type="scientific">Bosea psychrotolerans</name>
    <dbReference type="NCBI Taxonomy" id="1871628"/>
    <lineage>
        <taxon>Bacteria</taxon>
        <taxon>Pseudomonadati</taxon>
        <taxon>Pseudomonadota</taxon>
        <taxon>Alphaproteobacteria</taxon>
        <taxon>Hyphomicrobiales</taxon>
        <taxon>Boseaceae</taxon>
        <taxon>Bosea</taxon>
    </lineage>
</organism>
<evidence type="ECO:0000256" key="1">
    <source>
        <dbReference type="ARBA" id="ARBA00003681"/>
    </source>
</evidence>
<reference evidence="7 8" key="1">
    <citation type="submission" date="2018-01" db="EMBL/GenBank/DDBJ databases">
        <title>Genomic Encyclopedia of Type Strains, Phase III (KMG-III): the genomes of soil and plant-associated and newly described type strains.</title>
        <authorList>
            <person name="Whitman W."/>
        </authorList>
    </citation>
    <scope>NUCLEOTIDE SEQUENCE [LARGE SCALE GENOMIC DNA]</scope>
    <source>
        <strain evidence="7 8">1131</strain>
    </source>
</reference>
<protein>
    <recommendedName>
        <fullName evidence="2">Phosphocarrier protein HPr</fullName>
    </recommendedName>
    <alternativeName>
        <fullName evidence="5">Histidine-containing protein</fullName>
    </alternativeName>
</protein>
<keyword evidence="4" id="KW-0762">Sugar transport</keyword>
<dbReference type="NCBIfam" id="TIGR01003">
    <property type="entry name" value="PTS_HPr_family"/>
    <property type="match status" value="1"/>
</dbReference>
<name>A0A2S4M9E0_9HYPH</name>
<proteinExistence type="predicted"/>
<dbReference type="PANTHER" id="PTHR33705">
    <property type="entry name" value="PHOSPHOCARRIER PROTEIN HPR"/>
    <property type="match status" value="1"/>
</dbReference>
<keyword evidence="8" id="KW-1185">Reference proteome</keyword>
<comment type="function">
    <text evidence="1">General (non sugar-specific) component of the phosphoenolpyruvate-dependent sugar phosphotransferase system (sugar PTS). This major carbohydrate active-transport system catalyzes the phosphorylation of incoming sugar substrates concomitantly with their translocation across the cell membrane. The phosphoryl group from phosphoenolpyruvate (PEP) is transferred to the phosphoryl carrier protein HPr by enzyme I. Phospho-HPr then transfers it to the PTS EIIA domain.</text>
</comment>
<dbReference type="PROSITE" id="PS00369">
    <property type="entry name" value="PTS_HPR_HIS"/>
    <property type="match status" value="1"/>
</dbReference>
<evidence type="ECO:0000256" key="4">
    <source>
        <dbReference type="ARBA" id="ARBA00022597"/>
    </source>
</evidence>
<evidence type="ECO:0000259" key="6">
    <source>
        <dbReference type="PROSITE" id="PS51350"/>
    </source>
</evidence>
<dbReference type="OrthoDB" id="9807562at2"/>
<accession>A0A2S4M9E0</accession>
<comment type="caution">
    <text evidence="7">The sequence shown here is derived from an EMBL/GenBank/DDBJ whole genome shotgun (WGS) entry which is preliminary data.</text>
</comment>
<evidence type="ECO:0000256" key="2">
    <source>
        <dbReference type="ARBA" id="ARBA00020422"/>
    </source>
</evidence>
<dbReference type="InterPro" id="IPR000032">
    <property type="entry name" value="HPr-like"/>
</dbReference>
<dbReference type="PRINTS" id="PR00107">
    <property type="entry name" value="PHOSPHOCPHPR"/>
</dbReference>
<evidence type="ECO:0000313" key="8">
    <source>
        <dbReference type="Proteomes" id="UP000236919"/>
    </source>
</evidence>
<dbReference type="Pfam" id="PF00381">
    <property type="entry name" value="PTS-HPr"/>
    <property type="match status" value="1"/>
</dbReference>
<evidence type="ECO:0000313" key="7">
    <source>
        <dbReference type="EMBL" id="POR51352.1"/>
    </source>
</evidence>
<dbReference type="PROSITE" id="PS51350">
    <property type="entry name" value="PTS_HPR_DOM"/>
    <property type="match status" value="1"/>
</dbReference>
<evidence type="ECO:0000256" key="3">
    <source>
        <dbReference type="ARBA" id="ARBA00022448"/>
    </source>
</evidence>
<dbReference type="AlphaFoldDB" id="A0A2S4M9E0"/>
<sequence>MQEVTASVLLTNKVGLHARPSVKLTQTAKRFGSRIEVATSAAGPWTDAKSPVKIMRVKASQGEMLHFKASGEDAPAALAALVEIVARKFDEE</sequence>
<feature type="domain" description="HPr" evidence="6">
    <location>
        <begin position="3"/>
        <end position="92"/>
    </location>
</feature>
<dbReference type="SUPFAM" id="SSF55594">
    <property type="entry name" value="HPr-like"/>
    <property type="match status" value="1"/>
</dbReference>
<dbReference type="PANTHER" id="PTHR33705:SF1">
    <property type="entry name" value="PHOSPHOCARRIER PROTEIN HPR"/>
    <property type="match status" value="1"/>
</dbReference>
<keyword evidence="3" id="KW-0813">Transport</keyword>
<evidence type="ECO:0000256" key="5">
    <source>
        <dbReference type="ARBA" id="ARBA00033055"/>
    </source>
</evidence>
<dbReference type="InterPro" id="IPR035895">
    <property type="entry name" value="HPr-like_sf"/>
</dbReference>